<protein>
    <recommendedName>
        <fullName evidence="2">VOC domain-containing protein</fullName>
    </recommendedName>
</protein>
<dbReference type="EMBL" id="BARS01010717">
    <property type="protein sequence ID" value="GAF96594.1"/>
    <property type="molecule type" value="Genomic_DNA"/>
</dbReference>
<evidence type="ECO:0008006" key="2">
    <source>
        <dbReference type="Google" id="ProtNLM"/>
    </source>
</evidence>
<comment type="caution">
    <text evidence="1">The sequence shown here is derived from an EMBL/GenBank/DDBJ whole genome shotgun (WGS) entry which is preliminary data.</text>
</comment>
<dbReference type="InterPro" id="IPR029068">
    <property type="entry name" value="Glyas_Bleomycin-R_OHBP_Dase"/>
</dbReference>
<dbReference type="AlphaFoldDB" id="X0TTP4"/>
<gene>
    <name evidence="1" type="ORF">S01H1_19760</name>
</gene>
<feature type="non-terminal residue" evidence="1">
    <location>
        <position position="52"/>
    </location>
</feature>
<proteinExistence type="predicted"/>
<evidence type="ECO:0000313" key="1">
    <source>
        <dbReference type="EMBL" id="GAF96594.1"/>
    </source>
</evidence>
<sequence length="52" mass="5917">MAKSLDHVCILVKDIDQAIEHYTNILSVTAPQVLEQKMEKQESLAGEDRYLT</sequence>
<dbReference type="SUPFAM" id="SSF54593">
    <property type="entry name" value="Glyoxalase/Bleomycin resistance protein/Dihydroxybiphenyl dioxygenase"/>
    <property type="match status" value="1"/>
</dbReference>
<reference evidence="1" key="1">
    <citation type="journal article" date="2014" name="Front. Microbiol.">
        <title>High frequency of phylogenetically diverse reductive dehalogenase-homologous genes in deep subseafloor sedimentary metagenomes.</title>
        <authorList>
            <person name="Kawai M."/>
            <person name="Futagami T."/>
            <person name="Toyoda A."/>
            <person name="Takaki Y."/>
            <person name="Nishi S."/>
            <person name="Hori S."/>
            <person name="Arai W."/>
            <person name="Tsubouchi T."/>
            <person name="Morono Y."/>
            <person name="Uchiyama I."/>
            <person name="Ito T."/>
            <person name="Fujiyama A."/>
            <person name="Inagaki F."/>
            <person name="Takami H."/>
        </authorList>
    </citation>
    <scope>NUCLEOTIDE SEQUENCE</scope>
    <source>
        <strain evidence="1">Expedition CK06-06</strain>
    </source>
</reference>
<accession>X0TTP4</accession>
<name>X0TTP4_9ZZZZ</name>
<organism evidence="1">
    <name type="scientific">marine sediment metagenome</name>
    <dbReference type="NCBI Taxonomy" id="412755"/>
    <lineage>
        <taxon>unclassified sequences</taxon>
        <taxon>metagenomes</taxon>
        <taxon>ecological metagenomes</taxon>
    </lineage>
</organism>
<dbReference type="Gene3D" id="3.10.180.10">
    <property type="entry name" value="2,3-Dihydroxybiphenyl 1,2-Dioxygenase, domain 1"/>
    <property type="match status" value="1"/>
</dbReference>